<dbReference type="SUPFAM" id="SSF49785">
    <property type="entry name" value="Galactose-binding domain-like"/>
    <property type="match status" value="1"/>
</dbReference>
<dbReference type="Pfam" id="PF01341">
    <property type="entry name" value="Glyco_hydro_6"/>
    <property type="match status" value="1"/>
</dbReference>
<dbReference type="EMBL" id="BAAAZP010000075">
    <property type="protein sequence ID" value="GAA3671029.1"/>
    <property type="molecule type" value="Genomic_DNA"/>
</dbReference>
<dbReference type="PIRSF" id="PIRSF001100">
    <property type="entry name" value="Beta_cellobiohydrolase"/>
    <property type="match status" value="1"/>
</dbReference>
<dbReference type="InterPro" id="IPR036434">
    <property type="entry name" value="Beta_cellobiohydrolase_sf"/>
</dbReference>
<organism evidence="4 5">
    <name type="scientific">Nonomuraea antimicrobica</name>
    <dbReference type="NCBI Taxonomy" id="561173"/>
    <lineage>
        <taxon>Bacteria</taxon>
        <taxon>Bacillati</taxon>
        <taxon>Actinomycetota</taxon>
        <taxon>Actinomycetes</taxon>
        <taxon>Streptosporangiales</taxon>
        <taxon>Streptosporangiaceae</taxon>
        <taxon>Nonomuraea</taxon>
    </lineage>
</organism>
<dbReference type="PANTHER" id="PTHR34876">
    <property type="match status" value="1"/>
</dbReference>
<dbReference type="Proteomes" id="UP001500902">
    <property type="component" value="Unassembled WGS sequence"/>
</dbReference>
<keyword evidence="2" id="KW-0119">Carbohydrate metabolism</keyword>
<evidence type="ECO:0000259" key="3">
    <source>
        <dbReference type="Pfam" id="PF02018"/>
    </source>
</evidence>
<dbReference type="InterPro" id="IPR003305">
    <property type="entry name" value="CenC_carb-bd"/>
</dbReference>
<dbReference type="SUPFAM" id="SSF51989">
    <property type="entry name" value="Glycosyl hydrolases family 6, cellulases"/>
    <property type="match status" value="1"/>
</dbReference>
<evidence type="ECO:0000313" key="5">
    <source>
        <dbReference type="Proteomes" id="UP001500902"/>
    </source>
</evidence>
<gene>
    <name evidence="4" type="ORF">GCM10022224_039080</name>
</gene>
<evidence type="ECO:0000256" key="2">
    <source>
        <dbReference type="RuleBase" id="RU361186"/>
    </source>
</evidence>
<accession>A0ABP7BY14</accession>
<dbReference type="RefSeq" id="WP_344879468.1">
    <property type="nucleotide sequence ID" value="NZ_BAAAZP010000075.1"/>
</dbReference>
<comment type="similarity">
    <text evidence="2">Belongs to the glycosyl hydrolase family 6.</text>
</comment>
<comment type="caution">
    <text evidence="4">The sequence shown here is derived from an EMBL/GenBank/DDBJ whole genome shotgun (WGS) entry which is preliminary data.</text>
</comment>
<feature type="chain" id="PRO_5044992621" description="Glucanase" evidence="2">
    <location>
        <begin position="33"/>
        <end position="477"/>
    </location>
</feature>
<reference evidence="5" key="1">
    <citation type="journal article" date="2019" name="Int. J. Syst. Evol. Microbiol.">
        <title>The Global Catalogue of Microorganisms (GCM) 10K type strain sequencing project: providing services to taxonomists for standard genome sequencing and annotation.</title>
        <authorList>
            <consortium name="The Broad Institute Genomics Platform"/>
            <consortium name="The Broad Institute Genome Sequencing Center for Infectious Disease"/>
            <person name="Wu L."/>
            <person name="Ma J."/>
        </authorList>
    </citation>
    <scope>NUCLEOTIDE SEQUENCE [LARGE SCALE GENOMIC DNA]</scope>
    <source>
        <strain evidence="5">JCM 16904</strain>
    </source>
</reference>
<evidence type="ECO:0000256" key="1">
    <source>
        <dbReference type="ARBA" id="ARBA00022801"/>
    </source>
</evidence>
<proteinExistence type="inferred from homology"/>
<keyword evidence="2" id="KW-0326">Glycosidase</keyword>
<keyword evidence="1 2" id="KW-0378">Hydrolase</keyword>
<dbReference type="InterPro" id="IPR016288">
    <property type="entry name" value="Beta_cellobiohydrolase"/>
</dbReference>
<dbReference type="PANTHER" id="PTHR34876:SF4">
    <property type="entry name" value="1,4-BETA-D-GLUCAN CELLOBIOHYDROLASE C-RELATED"/>
    <property type="match status" value="1"/>
</dbReference>
<feature type="signal peptide" evidence="2">
    <location>
        <begin position="1"/>
        <end position="32"/>
    </location>
</feature>
<dbReference type="Gene3D" id="2.60.120.260">
    <property type="entry name" value="Galactose-binding domain-like"/>
    <property type="match status" value="1"/>
</dbReference>
<protein>
    <recommendedName>
        <fullName evidence="2">Glucanase</fullName>
        <ecNumber evidence="2">3.2.1.-</ecNumber>
    </recommendedName>
</protein>
<dbReference type="InterPro" id="IPR008979">
    <property type="entry name" value="Galactose-bd-like_sf"/>
</dbReference>
<sequence>MRSRLCLRSGGTAALAAVLTAAALVVPSPASAAAQLIANGAFTTSTSPWAAHGQSAISVETERLRVEVKAVVANSWDAMVATPTTAALNPGKSYTLSFDASSTTAFTARATVQYTATPSSNQSLSTDVSLTTGSRRYSIPFVAAPGSATAAEVTFQLGGSGGKPVVRLDNVSLMETQTTRPTALYVSSLSNPAKWAGQHLGTPEGQAVMNAIGSKPIFEWFGDWFGDLTLAVDTYVGAAQAQDRLPMLVAYNIPNRDACGGHSGGGAGDAVAYHAWITEFAKAIGTRHAVVVLEPDAVAAAGCVTRFGLDPADQYRMLLDATQVLRAQAPNAWVYLDAGHAAWLSPDEAAPALVASGIGNTRGFSLNVSNYVTTADNEAYAAAVNTRLAGTVGAKKYVIDTSRNGNGPYVDGTPGDNWCNPPGRKLGTTPRQQSSGAEYLFWVKVPGDSDGPCGIGGTTPAGTFSPDLALALINGTP</sequence>
<keyword evidence="2" id="KW-0624">Polysaccharide degradation</keyword>
<keyword evidence="2" id="KW-0136">Cellulose degradation</keyword>
<dbReference type="Pfam" id="PF02018">
    <property type="entry name" value="CBM_4_9"/>
    <property type="match status" value="1"/>
</dbReference>
<dbReference type="Gene3D" id="3.20.20.40">
    <property type="entry name" value="1, 4-beta cellobiohydrolase"/>
    <property type="match status" value="1"/>
</dbReference>
<name>A0ABP7BY14_9ACTN</name>
<evidence type="ECO:0000313" key="4">
    <source>
        <dbReference type="EMBL" id="GAA3671029.1"/>
    </source>
</evidence>
<dbReference type="EC" id="3.2.1.-" evidence="2"/>
<keyword evidence="2" id="KW-0732">Signal</keyword>
<keyword evidence="5" id="KW-1185">Reference proteome</keyword>
<dbReference type="PRINTS" id="PR00733">
    <property type="entry name" value="GLHYDRLASE6"/>
</dbReference>
<feature type="domain" description="CBM-cenC" evidence="3">
    <location>
        <begin position="35"/>
        <end position="158"/>
    </location>
</feature>